<protein>
    <submittedName>
        <fullName evidence="1">Uncharacterized protein</fullName>
    </submittedName>
</protein>
<dbReference type="AlphaFoldDB" id="A0A3N4GIN4"/>
<comment type="caution">
    <text evidence="1">The sequence shown here is derived from an EMBL/GenBank/DDBJ whole genome shotgun (WGS) entry which is preliminary data.</text>
</comment>
<accession>A0A3N4GIN4</accession>
<name>A0A3N4GIN4_9ACTN</name>
<organism evidence="1 2">
    <name type="scientific">Gordonia oryzae</name>
    <dbReference type="NCBI Taxonomy" id="2487349"/>
    <lineage>
        <taxon>Bacteria</taxon>
        <taxon>Bacillati</taxon>
        <taxon>Actinomycetota</taxon>
        <taxon>Actinomycetes</taxon>
        <taxon>Mycobacteriales</taxon>
        <taxon>Gordoniaceae</taxon>
        <taxon>Gordonia</taxon>
    </lineage>
</organism>
<proteinExistence type="predicted"/>
<gene>
    <name evidence="1" type="ORF">EF294_15040</name>
</gene>
<dbReference type="Proteomes" id="UP000267536">
    <property type="component" value="Unassembled WGS sequence"/>
</dbReference>
<evidence type="ECO:0000313" key="1">
    <source>
        <dbReference type="EMBL" id="RPA58500.1"/>
    </source>
</evidence>
<dbReference type="OrthoDB" id="4774089at2"/>
<evidence type="ECO:0000313" key="2">
    <source>
        <dbReference type="Proteomes" id="UP000267536"/>
    </source>
</evidence>
<keyword evidence="2" id="KW-1185">Reference proteome</keyword>
<reference evidence="1 2" key="1">
    <citation type="submission" date="2018-11" db="EMBL/GenBank/DDBJ databases">
        <title>Draft genome sequence of Gordonia sp. RS15-1S isolated from rice stems.</title>
        <authorList>
            <person name="Muangham S."/>
        </authorList>
    </citation>
    <scope>NUCLEOTIDE SEQUENCE [LARGE SCALE GENOMIC DNA]</scope>
    <source>
        <strain evidence="1 2">RS15-1S</strain>
    </source>
</reference>
<dbReference type="EMBL" id="RKMH01000011">
    <property type="protein sequence ID" value="RPA58500.1"/>
    <property type="molecule type" value="Genomic_DNA"/>
</dbReference>
<sequence>MRADTIDPVTADVRRPTRRRGTLFTYAELAESLAAGEYGWHLAVRLLRELVLRTQRLTDVVDIDEVHRRPPPTGTRGWDAILGGVAHITGRDRVSDPEILAWCFEPDRFCTDAMFDPFGVPPKYFWTDYLRTPVELQTRNVVLPVGNLEGV</sequence>